<evidence type="ECO:0000259" key="2">
    <source>
        <dbReference type="Pfam" id="PF00465"/>
    </source>
</evidence>
<evidence type="ECO:0000259" key="3">
    <source>
        <dbReference type="Pfam" id="PF25137"/>
    </source>
</evidence>
<dbReference type="Proteomes" id="UP000053958">
    <property type="component" value="Unassembled WGS sequence"/>
</dbReference>
<dbReference type="Gene3D" id="3.40.50.1970">
    <property type="match status" value="1"/>
</dbReference>
<name>A0A0F4YJ88_RASE3</name>
<dbReference type="InterPro" id="IPR039697">
    <property type="entry name" value="Alcohol_dehydrogenase_Fe"/>
</dbReference>
<keyword evidence="5" id="KW-1185">Reference proteome</keyword>
<dbReference type="Pfam" id="PF00465">
    <property type="entry name" value="Fe-ADH"/>
    <property type="match status" value="1"/>
</dbReference>
<dbReference type="EMBL" id="LASV01000590">
    <property type="protein sequence ID" value="KKA17648.1"/>
    <property type="molecule type" value="Genomic_DNA"/>
</dbReference>
<organism evidence="4 5">
    <name type="scientific">Rasamsonia emersonii (strain ATCC 16479 / CBS 393.64 / IMI 116815)</name>
    <dbReference type="NCBI Taxonomy" id="1408163"/>
    <lineage>
        <taxon>Eukaryota</taxon>
        <taxon>Fungi</taxon>
        <taxon>Dikarya</taxon>
        <taxon>Ascomycota</taxon>
        <taxon>Pezizomycotina</taxon>
        <taxon>Eurotiomycetes</taxon>
        <taxon>Eurotiomycetidae</taxon>
        <taxon>Eurotiales</taxon>
        <taxon>Trichocomaceae</taxon>
        <taxon>Rasamsonia</taxon>
    </lineage>
</organism>
<dbReference type="AlphaFoldDB" id="A0A0F4YJ88"/>
<protein>
    <submittedName>
        <fullName evidence="4">Alcohol dehydrogenase</fullName>
        <ecNumber evidence="4">1.1.1.1</ecNumber>
    </submittedName>
</protein>
<dbReference type="SUPFAM" id="SSF56796">
    <property type="entry name" value="Dehydroquinate synthase-like"/>
    <property type="match status" value="1"/>
</dbReference>
<sequence>MTQETVRRAFADREEPKLSYGIPFPAAAARHVDETFHASRVYIICSGSLSRNTDALTRLKDALGDKVAGVRIGMKSHTLWSEVIEITNDARRVNADLLLTLGAGSLTDGAKIVSFALANDVSTIEELATLPEGPNKRADIKPSVVPIISIPTSLSAGEYSNFAGGTEDKSFRKHSFQKPLKGPRLVILDPELTATTPDSIWLSTGIRAVDHCVETICSNMSDDESDALAEKALGMLVPGLLRCKRSKTDYAARLDCQLGSVDAMAACTSGKVQLGASHGIGHQLGPLGVGHGETSCILLPAVCKYNASKNANVPRQQRVHKFLTSNPIVAEVLKARGVDANSSDLGDVLDAVICELGMPRSLKDVNVGRDKLDMLAEHSLHDRWCKTNPVPLKEKEQVLEILEMVVGQ</sequence>
<dbReference type="STRING" id="1408163.A0A0F4YJ88"/>
<dbReference type="Pfam" id="PF25137">
    <property type="entry name" value="ADH_Fe_C"/>
    <property type="match status" value="1"/>
</dbReference>
<proteinExistence type="predicted"/>
<dbReference type="GO" id="GO:0004022">
    <property type="term" value="F:alcohol dehydrogenase (NAD+) activity"/>
    <property type="evidence" value="ECO:0007669"/>
    <property type="project" value="UniProtKB-EC"/>
</dbReference>
<dbReference type="GO" id="GO:0005739">
    <property type="term" value="C:mitochondrion"/>
    <property type="evidence" value="ECO:0007669"/>
    <property type="project" value="TreeGrafter"/>
</dbReference>
<keyword evidence="1 4" id="KW-0560">Oxidoreductase</keyword>
<dbReference type="PANTHER" id="PTHR11496">
    <property type="entry name" value="ALCOHOL DEHYDROGENASE"/>
    <property type="match status" value="1"/>
</dbReference>
<evidence type="ECO:0000256" key="1">
    <source>
        <dbReference type="ARBA" id="ARBA00023002"/>
    </source>
</evidence>
<evidence type="ECO:0000313" key="4">
    <source>
        <dbReference type="EMBL" id="KKA17648.1"/>
    </source>
</evidence>
<dbReference type="GeneID" id="25320669"/>
<evidence type="ECO:0000313" key="5">
    <source>
        <dbReference type="Proteomes" id="UP000053958"/>
    </source>
</evidence>
<reference evidence="4 5" key="1">
    <citation type="submission" date="2015-04" db="EMBL/GenBank/DDBJ databases">
        <authorList>
            <person name="Heijne W.H."/>
            <person name="Fedorova N.D."/>
            <person name="Nierman W.C."/>
            <person name="Vollebregt A.W."/>
            <person name="Zhao Z."/>
            <person name="Wu L."/>
            <person name="Kumar M."/>
            <person name="Stam H."/>
            <person name="van den Berg M.A."/>
            <person name="Pel H.J."/>
        </authorList>
    </citation>
    <scope>NUCLEOTIDE SEQUENCE [LARGE SCALE GENOMIC DNA]</scope>
    <source>
        <strain evidence="4 5">CBS 393.64</strain>
    </source>
</reference>
<dbReference type="CDD" id="cd08192">
    <property type="entry name" value="MAR-like"/>
    <property type="match status" value="1"/>
</dbReference>
<feature type="domain" description="Fe-containing alcohol dehydrogenase-like C-terminal" evidence="3">
    <location>
        <begin position="203"/>
        <end position="404"/>
    </location>
</feature>
<dbReference type="Gene3D" id="1.20.1090.10">
    <property type="entry name" value="Dehydroquinate synthase-like - alpha domain"/>
    <property type="match status" value="1"/>
</dbReference>
<dbReference type="EC" id="1.1.1.1" evidence="4"/>
<dbReference type="OrthoDB" id="339764at2759"/>
<dbReference type="InterPro" id="IPR001670">
    <property type="entry name" value="ADH_Fe/GldA"/>
</dbReference>
<feature type="domain" description="Alcohol dehydrogenase iron-type/glycerol dehydrogenase GldA" evidence="2">
    <location>
        <begin position="28"/>
        <end position="190"/>
    </location>
</feature>
<gene>
    <name evidence="4" type="ORF">T310_8409</name>
</gene>
<comment type="caution">
    <text evidence="4">The sequence shown here is derived from an EMBL/GenBank/DDBJ whole genome shotgun (WGS) entry which is preliminary data.</text>
</comment>
<dbReference type="RefSeq" id="XP_013324260.1">
    <property type="nucleotide sequence ID" value="XM_013468806.1"/>
</dbReference>
<accession>A0A0F4YJ88</accession>
<dbReference type="InterPro" id="IPR056798">
    <property type="entry name" value="ADH_Fe_C"/>
</dbReference>
<dbReference type="GO" id="GO:0046872">
    <property type="term" value="F:metal ion binding"/>
    <property type="evidence" value="ECO:0007669"/>
    <property type="project" value="InterPro"/>
</dbReference>
<dbReference type="PANTHER" id="PTHR11496:SF107">
    <property type="entry name" value="ALCOHOL DEHYDROGENASE, PUTATIVE (AFU_ORTHOLOGUE AFUA_1G06800)-RELATED"/>
    <property type="match status" value="1"/>
</dbReference>